<accession>A0A2X3W183</accession>
<dbReference type="AlphaFoldDB" id="A0A2X3W183"/>
<sequence>MILVDKVDIMGNKRLVLWLNLLALLLFLLFCCLFSTFAFWLRPTRQLVFELDLKDLLLLIGAMLLILVIHELIHGLFFKWFKPENKIKFGIKWKSGMAYAISPGSLYSRRQMLVIGLAPFVFWTLVLSLLFAAHFISHPTYIGLVSLHAAGCAGDFYYVWLLLVKYARGDILAEDTATGLLIYRPSEGRD</sequence>
<dbReference type="RefSeq" id="WP_018030710.1">
    <property type="nucleotide sequence ID" value="NZ_LS483343.1"/>
</dbReference>
<feature type="transmembrane region" description="Helical" evidence="1">
    <location>
        <begin position="56"/>
        <end position="78"/>
    </location>
</feature>
<feature type="transmembrane region" description="Helical" evidence="1">
    <location>
        <begin position="141"/>
        <end position="163"/>
    </location>
</feature>
<proteinExistence type="predicted"/>
<protein>
    <submittedName>
        <fullName evidence="2">Membrane protein</fullName>
    </submittedName>
</protein>
<dbReference type="OrthoDB" id="2365065at2"/>
<evidence type="ECO:0000313" key="3">
    <source>
        <dbReference type="Proteomes" id="UP000249495"/>
    </source>
</evidence>
<dbReference type="KEGG" id="sfer:NCTC12278_01615"/>
<dbReference type="STRING" id="1123303.GCA_000372425_01388"/>
<dbReference type="Proteomes" id="UP000249495">
    <property type="component" value="Chromosome 1"/>
</dbReference>
<evidence type="ECO:0000256" key="1">
    <source>
        <dbReference type="SAM" id="Phobius"/>
    </source>
</evidence>
<reference evidence="2 3" key="1">
    <citation type="submission" date="2018-06" db="EMBL/GenBank/DDBJ databases">
        <authorList>
            <consortium name="Pathogen Informatics"/>
            <person name="Doyle S."/>
        </authorList>
    </citation>
    <scope>NUCLEOTIDE SEQUENCE [LARGE SCALE GENOMIC DNA]</scope>
    <source>
        <strain evidence="2 3">NCTC12278</strain>
    </source>
</reference>
<evidence type="ECO:0000313" key="2">
    <source>
        <dbReference type="EMBL" id="SQF41019.1"/>
    </source>
</evidence>
<keyword evidence="1" id="KW-0472">Membrane</keyword>
<feature type="transmembrane region" description="Helical" evidence="1">
    <location>
        <begin position="15"/>
        <end position="41"/>
    </location>
</feature>
<keyword evidence="1" id="KW-0812">Transmembrane</keyword>
<dbReference type="Pfam" id="PF11667">
    <property type="entry name" value="DUF3267"/>
    <property type="match status" value="1"/>
</dbReference>
<feature type="transmembrane region" description="Helical" evidence="1">
    <location>
        <begin position="112"/>
        <end position="135"/>
    </location>
</feature>
<name>A0A2X3W183_9STRE</name>
<dbReference type="EMBL" id="LS483343">
    <property type="protein sequence ID" value="SQF41019.1"/>
    <property type="molecule type" value="Genomic_DNA"/>
</dbReference>
<organism evidence="2 3">
    <name type="scientific">Streptococcus ferus</name>
    <dbReference type="NCBI Taxonomy" id="1345"/>
    <lineage>
        <taxon>Bacteria</taxon>
        <taxon>Bacillati</taxon>
        <taxon>Bacillota</taxon>
        <taxon>Bacilli</taxon>
        <taxon>Lactobacillales</taxon>
        <taxon>Streptococcaceae</taxon>
        <taxon>Streptococcus</taxon>
    </lineage>
</organism>
<gene>
    <name evidence="2" type="ORF">NCTC12278_01615</name>
</gene>
<dbReference type="InterPro" id="IPR021683">
    <property type="entry name" value="DUF3267"/>
</dbReference>
<keyword evidence="3" id="KW-1185">Reference proteome</keyword>
<keyword evidence="1" id="KW-1133">Transmembrane helix</keyword>